<evidence type="ECO:0000259" key="4">
    <source>
        <dbReference type="Pfam" id="PF21447"/>
    </source>
</evidence>
<dbReference type="InterPro" id="IPR048950">
    <property type="entry name" value="Ppx_GppA_C"/>
</dbReference>
<dbReference type="InterPro" id="IPR003695">
    <property type="entry name" value="Ppx_GppA_N"/>
</dbReference>
<dbReference type="Pfam" id="PF21447">
    <property type="entry name" value="Ppx-GppA_III"/>
    <property type="match status" value="1"/>
</dbReference>
<dbReference type="SUPFAM" id="SSF109604">
    <property type="entry name" value="HD-domain/PDEase-like"/>
    <property type="match status" value="1"/>
</dbReference>
<evidence type="ECO:0000313" key="5">
    <source>
        <dbReference type="EMBL" id="BDE06994.1"/>
    </source>
</evidence>
<dbReference type="InterPro" id="IPR030673">
    <property type="entry name" value="PyroPPase_GppA_Ppx"/>
</dbReference>
<name>A0AAN1XX65_UNVUL</name>
<comment type="similarity">
    <text evidence="1">Belongs to the GppA/Ppx family.</text>
</comment>
<evidence type="ECO:0000313" key="6">
    <source>
        <dbReference type="Proteomes" id="UP001317532"/>
    </source>
</evidence>
<dbReference type="RefSeq" id="WP_317994614.1">
    <property type="nucleotide sequence ID" value="NZ_AP025523.1"/>
</dbReference>
<dbReference type="CDD" id="cd00077">
    <property type="entry name" value="HDc"/>
    <property type="match status" value="1"/>
</dbReference>
<sequence>MLFGAIDVGTNSIHLIVVELDAAFDTSRVVYKAREMVRLGSDDALEHGRLTRKAMERGVDAIARFAEAAHERGADRVRAVATSAVRETANGGEFRDLVEARTGVRLEILDGAEEARLIHLGVANGYPLYDRVACIIDIGGGSTEFVVADGERPYLVDSVKLGSLRLYDAYLRGRPDPLRAARKLDAHVTGVLAPLTERIRHYRIDLALGTSGTIMGLAALDAAARGLTVKRVHGYTLSRLRLETLQRKMLVMTEADRRRMPGMNPRRADIIVAGNAVLIAALSLLGRDEIVVCERALRDGVVVDLAHRDRLLAERLGDERAARLDAVERLAQRYEHLGGHQRHVARLALVLFERLAPLHGLAPGDRDLLWAAAILHGIGRFVSDSGHHKHAAYLIRSTPLPGWRDEERLLVAQIARYYRKAMPKPTHLDYAALDAPDRRRVDMLAALLRIADGLDIRHLGLVNDVAAGLENGIVHVTAQADGDVSDELDAATAKADLFERAFGVRVALDAVVPATLG</sequence>
<dbReference type="InterPro" id="IPR043129">
    <property type="entry name" value="ATPase_NBD"/>
</dbReference>
<keyword evidence="2" id="KW-0378">Hydrolase</keyword>
<dbReference type="PANTHER" id="PTHR30005:SF0">
    <property type="entry name" value="RETROGRADE REGULATION PROTEIN 2"/>
    <property type="match status" value="1"/>
</dbReference>
<feature type="domain" description="Ppx/GppA phosphatase N-terminal" evidence="3">
    <location>
        <begin position="27"/>
        <end position="308"/>
    </location>
</feature>
<evidence type="ECO:0000256" key="2">
    <source>
        <dbReference type="ARBA" id="ARBA00022801"/>
    </source>
</evidence>
<evidence type="ECO:0000259" key="3">
    <source>
        <dbReference type="Pfam" id="PF02541"/>
    </source>
</evidence>
<dbReference type="KEGG" id="vab:WPS_22700"/>
<dbReference type="GO" id="GO:0016462">
    <property type="term" value="F:pyrophosphatase activity"/>
    <property type="evidence" value="ECO:0007669"/>
    <property type="project" value="TreeGrafter"/>
</dbReference>
<evidence type="ECO:0000256" key="1">
    <source>
        <dbReference type="ARBA" id="ARBA00007125"/>
    </source>
</evidence>
<dbReference type="SUPFAM" id="SSF53067">
    <property type="entry name" value="Actin-like ATPase domain"/>
    <property type="match status" value="2"/>
</dbReference>
<accession>A0AAN1XX65</accession>
<proteinExistence type="inferred from homology"/>
<protein>
    <submittedName>
        <fullName evidence="5">Exopolyphosphatase</fullName>
    </submittedName>
</protein>
<dbReference type="Proteomes" id="UP001317532">
    <property type="component" value="Chromosome"/>
</dbReference>
<dbReference type="AlphaFoldDB" id="A0AAN1XX65"/>
<dbReference type="Pfam" id="PF02541">
    <property type="entry name" value="Ppx-GppA"/>
    <property type="match status" value="1"/>
</dbReference>
<dbReference type="Gene3D" id="3.30.420.150">
    <property type="entry name" value="Exopolyphosphatase. Domain 2"/>
    <property type="match status" value="1"/>
</dbReference>
<keyword evidence="6" id="KW-1185">Reference proteome</keyword>
<reference evidence="5 6" key="1">
    <citation type="journal article" date="2022" name="ISME Commun">
        <title>Vulcanimicrobium alpinus gen. nov. sp. nov., the first cultivated representative of the candidate phylum 'Eremiobacterota', is a metabolically versatile aerobic anoxygenic phototroph.</title>
        <authorList>
            <person name="Yabe S."/>
            <person name="Muto K."/>
            <person name="Abe K."/>
            <person name="Yokota A."/>
            <person name="Staudigel H."/>
            <person name="Tebo B.M."/>
        </authorList>
    </citation>
    <scope>NUCLEOTIDE SEQUENCE [LARGE SCALE GENOMIC DNA]</scope>
    <source>
        <strain evidence="5 6">WC8-2</strain>
    </source>
</reference>
<dbReference type="Gene3D" id="3.30.420.40">
    <property type="match status" value="1"/>
</dbReference>
<dbReference type="InterPro" id="IPR003607">
    <property type="entry name" value="HD/PDEase_dom"/>
</dbReference>
<dbReference type="CDD" id="cd24006">
    <property type="entry name" value="ASKHA_NBD_PPX_GppA"/>
    <property type="match status" value="1"/>
</dbReference>
<gene>
    <name evidence="5" type="primary">ppx</name>
    <name evidence="5" type="ORF">WPS_22700</name>
</gene>
<dbReference type="PIRSF" id="PIRSF001267">
    <property type="entry name" value="Pyrophosphatase_GppA_Ppx"/>
    <property type="match status" value="1"/>
</dbReference>
<dbReference type="PANTHER" id="PTHR30005">
    <property type="entry name" value="EXOPOLYPHOSPHATASE"/>
    <property type="match status" value="1"/>
</dbReference>
<dbReference type="EMBL" id="AP025523">
    <property type="protein sequence ID" value="BDE06994.1"/>
    <property type="molecule type" value="Genomic_DNA"/>
</dbReference>
<dbReference type="Gene3D" id="1.10.3210.10">
    <property type="entry name" value="Hypothetical protein af1432"/>
    <property type="match status" value="1"/>
</dbReference>
<organism evidence="5 6">
    <name type="scientific">Vulcanimicrobium alpinum</name>
    <dbReference type="NCBI Taxonomy" id="3016050"/>
    <lineage>
        <taxon>Bacteria</taxon>
        <taxon>Bacillati</taxon>
        <taxon>Vulcanimicrobiota</taxon>
        <taxon>Vulcanimicrobiia</taxon>
        <taxon>Vulcanimicrobiales</taxon>
        <taxon>Vulcanimicrobiaceae</taxon>
        <taxon>Vulcanimicrobium</taxon>
    </lineage>
</organism>
<feature type="domain" description="Ppx/GppA phosphatase C-terminal" evidence="4">
    <location>
        <begin position="323"/>
        <end position="451"/>
    </location>
</feature>
<dbReference type="InterPro" id="IPR050273">
    <property type="entry name" value="GppA/Ppx_hydrolase"/>
</dbReference>